<reference evidence="3" key="1">
    <citation type="journal article" date="2019" name="Int. J. Syst. Evol. Microbiol.">
        <title>The Global Catalogue of Microorganisms (GCM) 10K type strain sequencing project: providing services to taxonomists for standard genome sequencing and annotation.</title>
        <authorList>
            <consortium name="The Broad Institute Genomics Platform"/>
            <consortium name="The Broad Institute Genome Sequencing Center for Infectious Disease"/>
            <person name="Wu L."/>
            <person name="Ma J."/>
        </authorList>
    </citation>
    <scope>NUCLEOTIDE SEQUENCE [LARGE SCALE GENOMIC DNA]</scope>
    <source>
        <strain evidence="3">KCTC 42447</strain>
    </source>
</reference>
<keyword evidence="1" id="KW-0472">Membrane</keyword>
<sequence>MLNLATPLGRMKAIALGLLLLAAALYVVGTALVEIHHPGWSWLVAFAEAAMIGAIADWFAVTALFRHPLGLPIPHTAIIPRNKKRIGDNLAEFICTHFLTTAQVLEKIREFDAAGRLAVWLARPEHAERVGRQAVAVSAHLVGALRDERAAAFIERSAKKRLAQIDLAPLTGQVLGLLTADKRHQQVLDELLRLFDRTLRSEQMQQRIAAILAEELGKLLRIRKLGEMAGDWSTERLVQRLSEVLGEVSHDPEHPLRRRFDDYLARFIEQLKADPEFQRKGQELRDQLLKDPALTGYLGGLWDDLVDWLQADLARPDSSIGRRIAEVAGTLGAALKRDEAMRNWLNDQLLAAAPPLIERYRADIGRYIAARVEGWNTGELVEQIEANIGKDLQYIRVNGTLVGGMVGLVIHGLTLLALGG</sequence>
<proteinExistence type="predicted"/>
<dbReference type="Pfam" id="PF04286">
    <property type="entry name" value="DUF445"/>
    <property type="match status" value="1"/>
</dbReference>
<feature type="transmembrane region" description="Helical" evidence="1">
    <location>
        <begin position="40"/>
        <end position="65"/>
    </location>
</feature>
<dbReference type="PANTHER" id="PTHR38442:SF1">
    <property type="entry name" value="INNER MEMBRANE PROTEIN"/>
    <property type="match status" value="1"/>
</dbReference>
<keyword evidence="3" id="KW-1185">Reference proteome</keyword>
<evidence type="ECO:0000313" key="2">
    <source>
        <dbReference type="EMBL" id="MFC3607560.1"/>
    </source>
</evidence>
<evidence type="ECO:0000256" key="1">
    <source>
        <dbReference type="SAM" id="Phobius"/>
    </source>
</evidence>
<dbReference type="EMBL" id="JBHRXZ010000017">
    <property type="protein sequence ID" value="MFC3607560.1"/>
    <property type="molecule type" value="Genomic_DNA"/>
</dbReference>
<name>A0ABV7T5G7_9GAMM</name>
<protein>
    <submittedName>
        <fullName evidence="2">DUF445 domain-containing protein</fullName>
    </submittedName>
</protein>
<comment type="caution">
    <text evidence="2">The sequence shown here is derived from an EMBL/GenBank/DDBJ whole genome shotgun (WGS) entry which is preliminary data.</text>
</comment>
<dbReference type="PANTHER" id="PTHR38442">
    <property type="entry name" value="INNER MEMBRANE PROTEIN-RELATED"/>
    <property type="match status" value="1"/>
</dbReference>
<organism evidence="2 3">
    <name type="scientific">Stutzerimonas tarimensis</name>
    <dbReference type="NCBI Taxonomy" id="1507735"/>
    <lineage>
        <taxon>Bacteria</taxon>
        <taxon>Pseudomonadati</taxon>
        <taxon>Pseudomonadota</taxon>
        <taxon>Gammaproteobacteria</taxon>
        <taxon>Pseudomonadales</taxon>
        <taxon>Pseudomonadaceae</taxon>
        <taxon>Stutzerimonas</taxon>
    </lineage>
</organism>
<evidence type="ECO:0000313" key="3">
    <source>
        <dbReference type="Proteomes" id="UP001595630"/>
    </source>
</evidence>
<keyword evidence="1" id="KW-0812">Transmembrane</keyword>
<keyword evidence="1" id="KW-1133">Transmembrane helix</keyword>
<gene>
    <name evidence="2" type="ORF">ACFOMF_07210</name>
</gene>
<feature type="transmembrane region" description="Helical" evidence="1">
    <location>
        <begin position="397"/>
        <end position="418"/>
    </location>
</feature>
<dbReference type="Proteomes" id="UP001595630">
    <property type="component" value="Unassembled WGS sequence"/>
</dbReference>
<dbReference type="InterPro" id="IPR007383">
    <property type="entry name" value="DUF445"/>
</dbReference>
<dbReference type="RefSeq" id="WP_386362932.1">
    <property type="nucleotide sequence ID" value="NZ_JBHRXZ010000017.1"/>
</dbReference>
<accession>A0ABV7T5G7</accession>